<reference evidence="1" key="1">
    <citation type="submission" date="2021-01" db="EMBL/GenBank/DDBJ databases">
        <authorList>
            <person name="Sun Q."/>
        </authorList>
    </citation>
    <scope>NUCLEOTIDE SEQUENCE</scope>
    <source>
        <strain evidence="1">YIM B02566</strain>
    </source>
</reference>
<keyword evidence="2" id="KW-1185">Reference proteome</keyword>
<sequence length="336" mass="34011">MTHRRLTISEIETLAFDALSASGARADAARPLAKAVAAAEAEGIASHGLAYVPVYCEHLTCGKVDGAAVPRVTQPSPAAIVVDAGTGFAHPAIDQGFAQLVPLARKMGIAALAVRNSYNCGVLGYHTDRLAAVGLLALGYTHAPASIAPVGGRRAVIGTNPFAIAAAGKDGRIVLSIDQSASVVAKSEIGKRKREGKSIPPDWAFGPDGEPTTDPDLALKGTMAPSGGYKGFGIGLMVELLASAAAGALPSTEASPFAGTAGGPPRTGQFFIAIDAQATSGGIFADRVEALAAAIGDQPGARLQGARRAAARHAAESEGIAVPSELLARIEAIRSR</sequence>
<dbReference type="EMBL" id="JAENHL010000008">
    <property type="protein sequence ID" value="MBK1869771.1"/>
    <property type="molecule type" value="Genomic_DNA"/>
</dbReference>
<accession>A0ACC5RAQ7</accession>
<name>A0ACC5RAQ7_9HYPH</name>
<evidence type="ECO:0000313" key="2">
    <source>
        <dbReference type="Proteomes" id="UP000616151"/>
    </source>
</evidence>
<evidence type="ECO:0000313" key="1">
    <source>
        <dbReference type="EMBL" id="MBK1869771.1"/>
    </source>
</evidence>
<gene>
    <name evidence="1" type="ORF">JHL16_25640</name>
</gene>
<proteinExistence type="predicted"/>
<dbReference type="Proteomes" id="UP000616151">
    <property type="component" value="Unassembled WGS sequence"/>
</dbReference>
<protein>
    <submittedName>
        <fullName evidence="1">Ldh family oxidoreductase</fullName>
    </submittedName>
</protein>
<organism evidence="1 2">
    <name type="scientific">Taklimakanibacter albus</name>
    <dbReference type="NCBI Taxonomy" id="2800327"/>
    <lineage>
        <taxon>Bacteria</taxon>
        <taxon>Pseudomonadati</taxon>
        <taxon>Pseudomonadota</taxon>
        <taxon>Alphaproteobacteria</taxon>
        <taxon>Hyphomicrobiales</taxon>
        <taxon>Aestuariivirgaceae</taxon>
        <taxon>Taklimakanibacter</taxon>
    </lineage>
</organism>
<comment type="caution">
    <text evidence="1">The sequence shown here is derived from an EMBL/GenBank/DDBJ whole genome shotgun (WGS) entry which is preliminary data.</text>
</comment>